<gene>
    <name evidence="1" type="ORF">EDD78_106146</name>
</gene>
<dbReference type="SUPFAM" id="SSF56420">
    <property type="entry name" value="Peptide deformylase"/>
    <property type="match status" value="1"/>
</dbReference>
<dbReference type="InterPro" id="IPR036821">
    <property type="entry name" value="Peptide_deformylase_sf"/>
</dbReference>
<evidence type="ECO:0000313" key="1">
    <source>
        <dbReference type="EMBL" id="TCL43284.1"/>
    </source>
</evidence>
<reference evidence="1 2" key="1">
    <citation type="submission" date="2019-03" db="EMBL/GenBank/DDBJ databases">
        <title>Genomic Encyclopedia of Type Strains, Phase IV (KMG-IV): sequencing the most valuable type-strain genomes for metagenomic binning, comparative biology and taxonomic classification.</title>
        <authorList>
            <person name="Goeker M."/>
        </authorList>
    </citation>
    <scope>NUCLEOTIDE SEQUENCE [LARGE SCALE GENOMIC DNA]</scope>
    <source>
        <strain evidence="1 2">DSM 100433</strain>
    </source>
</reference>
<dbReference type="Proteomes" id="UP000294682">
    <property type="component" value="Unassembled WGS sequence"/>
</dbReference>
<organism evidence="1 2">
    <name type="scientific">Harryflintia acetispora</name>
    <dbReference type="NCBI Taxonomy" id="1849041"/>
    <lineage>
        <taxon>Bacteria</taxon>
        <taxon>Bacillati</taxon>
        <taxon>Bacillota</taxon>
        <taxon>Clostridia</taxon>
        <taxon>Eubacteriales</taxon>
        <taxon>Oscillospiraceae</taxon>
        <taxon>Harryflintia</taxon>
    </lineage>
</organism>
<name>A0A9X8UJ35_9FIRM</name>
<accession>A0A9X8UJ35</accession>
<evidence type="ECO:0000313" key="2">
    <source>
        <dbReference type="Proteomes" id="UP000294682"/>
    </source>
</evidence>
<sequence>MSELIQHEYDRLDGILATMRAVDSRALVYKGK</sequence>
<comment type="caution">
    <text evidence="1">The sequence shown here is derived from an EMBL/GenBank/DDBJ whole genome shotgun (WGS) entry which is preliminary data.</text>
</comment>
<dbReference type="AlphaFoldDB" id="A0A9X8UJ35"/>
<protein>
    <submittedName>
        <fullName evidence="1">Uncharacterized protein</fullName>
    </submittedName>
</protein>
<proteinExistence type="predicted"/>
<keyword evidence="2" id="KW-1185">Reference proteome</keyword>
<dbReference type="EMBL" id="SLUK01000006">
    <property type="protein sequence ID" value="TCL43284.1"/>
    <property type="molecule type" value="Genomic_DNA"/>
</dbReference>